<keyword evidence="1" id="KW-0812">Transmembrane</keyword>
<evidence type="ECO:0000313" key="3">
    <source>
        <dbReference type="Proteomes" id="UP000663419"/>
    </source>
</evidence>
<gene>
    <name evidence="2" type="ORF">I7I53_08893</name>
</gene>
<dbReference type="Proteomes" id="UP000663419">
    <property type="component" value="Chromosome 1"/>
</dbReference>
<keyword evidence="1" id="KW-0472">Membrane</keyword>
<evidence type="ECO:0000313" key="2">
    <source>
        <dbReference type="EMBL" id="QSS48781.1"/>
    </source>
</evidence>
<accession>A0A8A1L5V4</accession>
<organism evidence="2 3">
    <name type="scientific">Ajellomyces capsulatus (strain H88)</name>
    <name type="common">Darling's disease fungus</name>
    <name type="synonym">Histoplasma capsulatum</name>
    <dbReference type="NCBI Taxonomy" id="544711"/>
    <lineage>
        <taxon>Eukaryota</taxon>
        <taxon>Fungi</taxon>
        <taxon>Dikarya</taxon>
        <taxon>Ascomycota</taxon>
        <taxon>Pezizomycotina</taxon>
        <taxon>Eurotiomycetes</taxon>
        <taxon>Eurotiomycetidae</taxon>
        <taxon>Onygenales</taxon>
        <taxon>Ajellomycetaceae</taxon>
        <taxon>Histoplasma</taxon>
    </lineage>
</organism>
<protein>
    <submittedName>
        <fullName evidence="2">Uncharacterized protein</fullName>
    </submittedName>
</protein>
<dbReference type="VEuPathDB" id="FungiDB:I7I53_08893"/>
<evidence type="ECO:0000256" key="1">
    <source>
        <dbReference type="SAM" id="Phobius"/>
    </source>
</evidence>
<dbReference type="AlphaFoldDB" id="A0A8A1L5V4"/>
<feature type="transmembrane region" description="Helical" evidence="1">
    <location>
        <begin position="102"/>
        <end position="119"/>
    </location>
</feature>
<name>A0A8A1L5V4_AJEC8</name>
<keyword evidence="1" id="KW-1133">Transmembrane helix</keyword>
<reference evidence="2" key="1">
    <citation type="submission" date="2021-01" db="EMBL/GenBank/DDBJ databases">
        <title>Chromosome-level genome assembly of a human fungal pathogen reveals clustering of transcriptionally co-regulated genes.</title>
        <authorList>
            <person name="Voorhies M."/>
            <person name="Cohen S."/>
            <person name="Shea T.P."/>
            <person name="Petrus S."/>
            <person name="Munoz J.F."/>
            <person name="Poplawski S."/>
            <person name="Goldman W.E."/>
            <person name="Michael T."/>
            <person name="Cuomo C.A."/>
            <person name="Sil A."/>
            <person name="Beyhan S."/>
        </authorList>
    </citation>
    <scope>NUCLEOTIDE SEQUENCE</scope>
    <source>
        <strain evidence="2">H88</strain>
    </source>
</reference>
<proteinExistence type="predicted"/>
<dbReference type="EMBL" id="CP069102">
    <property type="protein sequence ID" value="QSS48781.1"/>
    <property type="molecule type" value="Genomic_DNA"/>
</dbReference>
<sequence>MKAPYPQLWMQFVVLGRVFPQFQNLRALCQGVICSGIIASKCAVKGQNEGKQREELMAVQFQSQFVLVHSDRRRVTLIAGPAAPRCLFGRSIIFKSSCFSNALFPAACIFIDFFIFWLGRPIKRPCRS</sequence>